<evidence type="ECO:0000313" key="1">
    <source>
        <dbReference type="EMBL" id="JAI04883.1"/>
    </source>
</evidence>
<accession>A0A0E9XQ68</accession>
<dbReference type="AlphaFoldDB" id="A0A0E9XQ68"/>
<protein>
    <submittedName>
        <fullName evidence="1">Uncharacterized protein</fullName>
    </submittedName>
</protein>
<name>A0A0E9XQ68_ANGAN</name>
<reference evidence="1" key="2">
    <citation type="journal article" date="2015" name="Fish Shellfish Immunol.">
        <title>Early steps in the European eel (Anguilla anguilla)-Vibrio vulnificus interaction in the gills: Role of the RtxA13 toxin.</title>
        <authorList>
            <person name="Callol A."/>
            <person name="Pajuelo D."/>
            <person name="Ebbesson L."/>
            <person name="Teles M."/>
            <person name="MacKenzie S."/>
            <person name="Amaro C."/>
        </authorList>
    </citation>
    <scope>NUCLEOTIDE SEQUENCE</scope>
</reference>
<proteinExistence type="predicted"/>
<sequence length="31" mass="3484">MQVFFRLAVVLCLQPKKSMPTSSSLPTDLVF</sequence>
<reference evidence="1" key="1">
    <citation type="submission" date="2014-11" db="EMBL/GenBank/DDBJ databases">
        <authorList>
            <person name="Amaro Gonzalez C."/>
        </authorList>
    </citation>
    <scope>NUCLEOTIDE SEQUENCE</scope>
</reference>
<organism evidence="1">
    <name type="scientific">Anguilla anguilla</name>
    <name type="common">European freshwater eel</name>
    <name type="synonym">Muraena anguilla</name>
    <dbReference type="NCBI Taxonomy" id="7936"/>
    <lineage>
        <taxon>Eukaryota</taxon>
        <taxon>Metazoa</taxon>
        <taxon>Chordata</taxon>
        <taxon>Craniata</taxon>
        <taxon>Vertebrata</taxon>
        <taxon>Euteleostomi</taxon>
        <taxon>Actinopterygii</taxon>
        <taxon>Neopterygii</taxon>
        <taxon>Teleostei</taxon>
        <taxon>Anguilliformes</taxon>
        <taxon>Anguillidae</taxon>
        <taxon>Anguilla</taxon>
    </lineage>
</organism>
<dbReference type="EMBL" id="GBXM01003695">
    <property type="protein sequence ID" value="JAI04883.1"/>
    <property type="molecule type" value="Transcribed_RNA"/>
</dbReference>